<accession>A0A835G0E5</accession>
<name>A0A835G0E5_SPOEX</name>
<comment type="caution">
    <text evidence="2">The sequence shown here is derived from an EMBL/GenBank/DDBJ whole genome shotgun (WGS) entry which is preliminary data.</text>
</comment>
<feature type="region of interest" description="Disordered" evidence="1">
    <location>
        <begin position="94"/>
        <end position="133"/>
    </location>
</feature>
<protein>
    <submittedName>
        <fullName evidence="2">Uncharacterized protein</fullName>
    </submittedName>
</protein>
<evidence type="ECO:0000313" key="3">
    <source>
        <dbReference type="Proteomes" id="UP000648187"/>
    </source>
</evidence>
<dbReference type="AlphaFoldDB" id="A0A835G0E5"/>
<dbReference type="Proteomes" id="UP000648187">
    <property type="component" value="Unassembled WGS sequence"/>
</dbReference>
<feature type="compositionally biased region" description="Basic and acidic residues" evidence="1">
    <location>
        <begin position="121"/>
        <end position="131"/>
    </location>
</feature>
<sequence>LVVMSVEKMPELSSVSTSLRIPPIWRDKIRLWFAQFEAIMSPQKKGDQAMFELVTQPHGTVAAVTENPTFPRVHASIEDKIDMLTREIAELKAAQSSHRCNHQSRRLQRSRSSSRYRPHPRQRDNTPRRTESGICYYHRKFGKEAQRCT</sequence>
<evidence type="ECO:0000256" key="1">
    <source>
        <dbReference type="SAM" id="MobiDB-lite"/>
    </source>
</evidence>
<feature type="non-terminal residue" evidence="2">
    <location>
        <position position="1"/>
    </location>
</feature>
<feature type="non-terminal residue" evidence="2">
    <location>
        <position position="149"/>
    </location>
</feature>
<gene>
    <name evidence="2" type="ORF">HW555_014067</name>
</gene>
<evidence type="ECO:0000313" key="2">
    <source>
        <dbReference type="EMBL" id="KAF9404986.1"/>
    </source>
</evidence>
<feature type="compositionally biased region" description="Basic residues" evidence="1">
    <location>
        <begin position="99"/>
        <end position="120"/>
    </location>
</feature>
<proteinExistence type="predicted"/>
<keyword evidence="3" id="KW-1185">Reference proteome</keyword>
<organism evidence="2 3">
    <name type="scientific">Spodoptera exigua</name>
    <name type="common">Beet armyworm</name>
    <name type="synonym">Noctua fulgens</name>
    <dbReference type="NCBI Taxonomy" id="7107"/>
    <lineage>
        <taxon>Eukaryota</taxon>
        <taxon>Metazoa</taxon>
        <taxon>Ecdysozoa</taxon>
        <taxon>Arthropoda</taxon>
        <taxon>Hexapoda</taxon>
        <taxon>Insecta</taxon>
        <taxon>Pterygota</taxon>
        <taxon>Neoptera</taxon>
        <taxon>Endopterygota</taxon>
        <taxon>Lepidoptera</taxon>
        <taxon>Glossata</taxon>
        <taxon>Ditrysia</taxon>
        <taxon>Noctuoidea</taxon>
        <taxon>Noctuidae</taxon>
        <taxon>Amphipyrinae</taxon>
        <taxon>Spodoptera</taxon>
    </lineage>
</organism>
<dbReference type="EMBL" id="JACKWZ010000841">
    <property type="protein sequence ID" value="KAF9404986.1"/>
    <property type="molecule type" value="Genomic_DNA"/>
</dbReference>
<reference evidence="2" key="1">
    <citation type="submission" date="2020-08" db="EMBL/GenBank/DDBJ databases">
        <title>Spodoptera exigua strain:BAW_Kor-Di-RS1 Genome sequencing and assembly.</title>
        <authorList>
            <person name="Kim J."/>
            <person name="Nam H.Y."/>
            <person name="Kwon M."/>
            <person name="Choi J.H."/>
            <person name="Cho S.R."/>
            <person name="Kim G.-H."/>
        </authorList>
    </citation>
    <scope>NUCLEOTIDE SEQUENCE</scope>
    <source>
        <strain evidence="2">BAW_Kor-Di-RS1</strain>
        <tissue evidence="2">Whole-body</tissue>
    </source>
</reference>